<sequence>MDDEELIDALIFFRFLLSKFILPRRQSLNQAFIPHIIMTFNVNAHRTNRLALSTKASKANDLIQRFDILSPFQDQQASATSNTEYNGQGRPSIPRLAPLIDEQVCGRVRRLRSLALDDGRKMAISLTCQTTERLSETERAASD</sequence>
<reference evidence="1" key="1">
    <citation type="submission" date="2021-03" db="EMBL/GenBank/DDBJ databases">
        <title>Draft genome sequence of rust myrtle Austropuccinia psidii MF-1, a brazilian biotype.</title>
        <authorList>
            <person name="Quecine M.C."/>
            <person name="Pachon D.M.R."/>
            <person name="Bonatelli M.L."/>
            <person name="Correr F.H."/>
            <person name="Franceschini L.M."/>
            <person name="Leite T.F."/>
            <person name="Margarido G.R.A."/>
            <person name="Almeida C.A."/>
            <person name="Ferrarezi J.A."/>
            <person name="Labate C.A."/>
        </authorList>
    </citation>
    <scope>NUCLEOTIDE SEQUENCE</scope>
    <source>
        <strain evidence="1">MF-1</strain>
    </source>
</reference>
<keyword evidence="2" id="KW-1185">Reference proteome</keyword>
<comment type="caution">
    <text evidence="1">The sequence shown here is derived from an EMBL/GenBank/DDBJ whole genome shotgun (WGS) entry which is preliminary data.</text>
</comment>
<accession>A0A9Q3DBT1</accession>
<dbReference type="EMBL" id="AVOT02014094">
    <property type="protein sequence ID" value="MBW0497282.1"/>
    <property type="molecule type" value="Genomic_DNA"/>
</dbReference>
<protein>
    <submittedName>
        <fullName evidence="1">Uncharacterized protein</fullName>
    </submittedName>
</protein>
<evidence type="ECO:0000313" key="2">
    <source>
        <dbReference type="Proteomes" id="UP000765509"/>
    </source>
</evidence>
<organism evidence="1 2">
    <name type="scientific">Austropuccinia psidii MF-1</name>
    <dbReference type="NCBI Taxonomy" id="1389203"/>
    <lineage>
        <taxon>Eukaryota</taxon>
        <taxon>Fungi</taxon>
        <taxon>Dikarya</taxon>
        <taxon>Basidiomycota</taxon>
        <taxon>Pucciniomycotina</taxon>
        <taxon>Pucciniomycetes</taxon>
        <taxon>Pucciniales</taxon>
        <taxon>Sphaerophragmiaceae</taxon>
        <taxon>Austropuccinia</taxon>
    </lineage>
</organism>
<evidence type="ECO:0000313" key="1">
    <source>
        <dbReference type="EMBL" id="MBW0497282.1"/>
    </source>
</evidence>
<gene>
    <name evidence="1" type="ORF">O181_036997</name>
</gene>
<name>A0A9Q3DBT1_9BASI</name>
<proteinExistence type="predicted"/>
<dbReference type="Proteomes" id="UP000765509">
    <property type="component" value="Unassembled WGS sequence"/>
</dbReference>
<dbReference type="AlphaFoldDB" id="A0A9Q3DBT1"/>